<feature type="non-terminal residue" evidence="1">
    <location>
        <position position="1"/>
    </location>
</feature>
<dbReference type="EMBL" id="BARU01048914">
    <property type="protein sequence ID" value="GAI00123.1"/>
    <property type="molecule type" value="Genomic_DNA"/>
</dbReference>
<dbReference type="InterPro" id="IPR023192">
    <property type="entry name" value="TGS-like_dom_sf"/>
</dbReference>
<evidence type="ECO:0000313" key="1">
    <source>
        <dbReference type="EMBL" id="GAI00123.1"/>
    </source>
</evidence>
<dbReference type="GO" id="GO:0016887">
    <property type="term" value="F:ATP hydrolysis activity"/>
    <property type="evidence" value="ECO:0007669"/>
    <property type="project" value="TreeGrafter"/>
</dbReference>
<dbReference type="PANTHER" id="PTHR23305">
    <property type="entry name" value="OBG GTPASE FAMILY"/>
    <property type="match status" value="1"/>
</dbReference>
<organism evidence="1">
    <name type="scientific">marine sediment metagenome</name>
    <dbReference type="NCBI Taxonomy" id="412755"/>
    <lineage>
        <taxon>unclassified sequences</taxon>
        <taxon>metagenomes</taxon>
        <taxon>ecological metagenomes</taxon>
    </lineage>
</organism>
<dbReference type="Gene3D" id="1.10.150.300">
    <property type="entry name" value="TGS-like domain"/>
    <property type="match status" value="1"/>
</dbReference>
<dbReference type="Gene3D" id="3.40.50.300">
    <property type="entry name" value="P-loop containing nucleotide triphosphate hydrolases"/>
    <property type="match status" value="1"/>
</dbReference>
<protein>
    <recommendedName>
        <fullName evidence="2">OBG-type G domain-containing protein</fullName>
    </recommendedName>
</protein>
<accession>X1K0V8</accession>
<dbReference type="PANTHER" id="PTHR23305:SF18">
    <property type="entry name" value="OBG-TYPE G DOMAIN-CONTAINING PROTEIN"/>
    <property type="match status" value="1"/>
</dbReference>
<gene>
    <name evidence="1" type="ORF">S03H2_72391</name>
</gene>
<feature type="non-terminal residue" evidence="1">
    <location>
        <position position="61"/>
    </location>
</feature>
<proteinExistence type="predicted"/>
<dbReference type="SUPFAM" id="SSF52540">
    <property type="entry name" value="P-loop containing nucleoside triphosphate hydrolases"/>
    <property type="match status" value="1"/>
</dbReference>
<reference evidence="1" key="1">
    <citation type="journal article" date="2014" name="Front. Microbiol.">
        <title>High frequency of phylogenetically diverse reductive dehalogenase-homologous genes in deep subseafloor sedimentary metagenomes.</title>
        <authorList>
            <person name="Kawai M."/>
            <person name="Futagami T."/>
            <person name="Toyoda A."/>
            <person name="Takaki Y."/>
            <person name="Nishi S."/>
            <person name="Hori S."/>
            <person name="Arai W."/>
            <person name="Tsubouchi T."/>
            <person name="Morono Y."/>
            <person name="Uchiyama I."/>
            <person name="Ito T."/>
            <person name="Fujiyama A."/>
            <person name="Inagaki F."/>
            <person name="Takami H."/>
        </authorList>
    </citation>
    <scope>NUCLEOTIDE SEQUENCE</scope>
    <source>
        <strain evidence="1">Expedition CK06-06</strain>
    </source>
</reference>
<comment type="caution">
    <text evidence="1">The sequence shown here is derived from an EMBL/GenBank/DDBJ whole genome shotgun (WGS) entry which is preliminary data.</text>
</comment>
<name>X1K0V8_9ZZZZ</name>
<dbReference type="GO" id="GO:0005737">
    <property type="term" value="C:cytoplasm"/>
    <property type="evidence" value="ECO:0007669"/>
    <property type="project" value="TreeGrafter"/>
</dbReference>
<sequence length="61" mass="7241">KFLFYIREVDAIIHVVRCFKDENVSHTYPDIEPVRDVEVVNLELILADLESLEKRIDKAQR</sequence>
<dbReference type="InterPro" id="IPR027417">
    <property type="entry name" value="P-loop_NTPase"/>
</dbReference>
<dbReference type="AlphaFoldDB" id="X1K0V8"/>
<evidence type="ECO:0008006" key="2">
    <source>
        <dbReference type="Google" id="ProtNLM"/>
    </source>
</evidence>